<accession>A0A399CVA4</accession>
<dbReference type="GO" id="GO:0004109">
    <property type="term" value="F:coproporphyrinogen oxidase activity"/>
    <property type="evidence" value="ECO:0007669"/>
    <property type="project" value="InterPro"/>
</dbReference>
<dbReference type="Gene3D" id="3.80.30.20">
    <property type="entry name" value="tm_1862 like domain"/>
    <property type="match status" value="1"/>
</dbReference>
<comment type="subcellular location">
    <subcellularLocation>
        <location evidence="2">Cytoplasm</location>
    </subcellularLocation>
</comment>
<dbReference type="NCBIfam" id="TIGR00539">
    <property type="entry name" value="hemN_rel"/>
    <property type="match status" value="1"/>
</dbReference>
<dbReference type="SUPFAM" id="SSF102114">
    <property type="entry name" value="Radical SAM enzymes"/>
    <property type="match status" value="1"/>
</dbReference>
<evidence type="ECO:0000313" key="4">
    <source>
        <dbReference type="EMBL" id="RIH63724.1"/>
    </source>
</evidence>
<dbReference type="AlphaFoldDB" id="A0A399CVA4"/>
<dbReference type="SFLD" id="SFLDS00029">
    <property type="entry name" value="Radical_SAM"/>
    <property type="match status" value="1"/>
</dbReference>
<dbReference type="SFLD" id="SFLDF00562">
    <property type="entry name" value="HemN-like__clustered_with_heat"/>
    <property type="match status" value="1"/>
</dbReference>
<sequence>MAGIYIHIPFCRQKCYYCDFYKTVNSSLTGKFLAILKQEAVIRKNYLEGEPVRTIYFGGGTPSVLSPDELLFVLEFLHANFQVLPDAEITFEANPDDLTPAYLQVLKNAGINRLSIGIQAFQDNHLKKMNRRHNAQQAFDAVEYAASAGFSNLSVDLIYGLPDLTEEQWKESLTRVFQLPVVHLSAYHLTYHEGTPFFTWLKKGTLKELSEKESVKQFNLLLDEAGKAGFEQYEISNFARNKIYSKHNTAYWTGEKYLGLGPSAHSYNGDSRQWNISHIESYIRGIENHTSFFEEEHLAENDKYNEYVLTRIRTKWGISEYEIQDRFGEEKAKFVRKEAEKYIHSGKMSEQNGIFTFTRKGLFVSDDIMTSFMII</sequence>
<dbReference type="InterPro" id="IPR006638">
    <property type="entry name" value="Elp3/MiaA/NifB-like_rSAM"/>
</dbReference>
<dbReference type="OrthoDB" id="9808022at2"/>
<comment type="function">
    <text evidence="2">Probably acts as a heme chaperone, transferring heme to an unknown acceptor. Binds one molecule of heme per monomer, possibly covalently. Binds 1 [4Fe-4S] cluster. The cluster is coordinated with 3 cysteines and an exchangeable S-adenosyl-L-methionine.</text>
</comment>
<dbReference type="InterPro" id="IPR058240">
    <property type="entry name" value="rSAM_sf"/>
</dbReference>
<gene>
    <name evidence="4" type="primary">hemW</name>
    <name evidence="4" type="ORF">D1164_18395</name>
</gene>
<keyword evidence="5" id="KW-1185">Reference proteome</keyword>
<comment type="similarity">
    <text evidence="1">Belongs to the anaerobic coproporphyrinogen-III oxidase family. HemW subfamily.</text>
</comment>
<evidence type="ECO:0000259" key="3">
    <source>
        <dbReference type="PROSITE" id="PS51918"/>
    </source>
</evidence>
<dbReference type="PANTHER" id="PTHR13932:SF5">
    <property type="entry name" value="RADICAL S-ADENOSYL METHIONINE DOMAIN-CONTAINING PROTEIN 1, MITOCHONDRIAL"/>
    <property type="match status" value="1"/>
</dbReference>
<dbReference type="Proteomes" id="UP000266441">
    <property type="component" value="Unassembled WGS sequence"/>
</dbReference>
<dbReference type="InterPro" id="IPR004559">
    <property type="entry name" value="HemW-like"/>
</dbReference>
<proteinExistence type="inferred from homology"/>
<evidence type="ECO:0000256" key="1">
    <source>
        <dbReference type="ARBA" id="ARBA00006100"/>
    </source>
</evidence>
<dbReference type="GO" id="GO:0046872">
    <property type="term" value="F:metal ion binding"/>
    <property type="evidence" value="ECO:0007669"/>
    <property type="project" value="UniProtKB-UniRule"/>
</dbReference>
<feature type="domain" description="Radical SAM core" evidence="3">
    <location>
        <begin position="1"/>
        <end position="231"/>
    </location>
</feature>
<evidence type="ECO:0000313" key="5">
    <source>
        <dbReference type="Proteomes" id="UP000266441"/>
    </source>
</evidence>
<dbReference type="InterPro" id="IPR007197">
    <property type="entry name" value="rSAM"/>
</dbReference>
<name>A0A399CVA4_9BACT</name>
<keyword evidence="2" id="KW-0479">Metal-binding</keyword>
<dbReference type="SFLD" id="SFLDF00288">
    <property type="entry name" value="HemN-like__clustered_with_nucl"/>
    <property type="match status" value="1"/>
</dbReference>
<evidence type="ECO:0000256" key="2">
    <source>
        <dbReference type="RuleBase" id="RU364116"/>
    </source>
</evidence>
<dbReference type="InterPro" id="IPR010723">
    <property type="entry name" value="HemN_C"/>
</dbReference>
<keyword evidence="2" id="KW-0949">S-adenosyl-L-methionine</keyword>
<dbReference type="GO" id="GO:0006779">
    <property type="term" value="P:porphyrin-containing compound biosynthetic process"/>
    <property type="evidence" value="ECO:0007669"/>
    <property type="project" value="InterPro"/>
</dbReference>
<dbReference type="SFLD" id="SFLDG01065">
    <property type="entry name" value="anaerobic_coproporphyrinogen-I"/>
    <property type="match status" value="1"/>
</dbReference>
<keyword evidence="2" id="KW-0349">Heme</keyword>
<protein>
    <recommendedName>
        <fullName evidence="2">Heme chaperone HemW</fullName>
    </recommendedName>
</protein>
<dbReference type="PROSITE" id="PS51918">
    <property type="entry name" value="RADICAL_SAM"/>
    <property type="match status" value="1"/>
</dbReference>
<keyword evidence="2" id="KW-0004">4Fe-4S</keyword>
<dbReference type="GO" id="GO:0051539">
    <property type="term" value="F:4 iron, 4 sulfur cluster binding"/>
    <property type="evidence" value="ECO:0007669"/>
    <property type="project" value="UniProtKB-UniRule"/>
</dbReference>
<dbReference type="PANTHER" id="PTHR13932">
    <property type="entry name" value="COPROPORPHYRINIGEN III OXIDASE"/>
    <property type="match status" value="1"/>
</dbReference>
<dbReference type="EMBL" id="QWET01000017">
    <property type="protein sequence ID" value="RIH63724.1"/>
    <property type="molecule type" value="Genomic_DNA"/>
</dbReference>
<organism evidence="4 5">
    <name type="scientific">Mariniphaga sediminis</name>
    <dbReference type="NCBI Taxonomy" id="1628158"/>
    <lineage>
        <taxon>Bacteria</taxon>
        <taxon>Pseudomonadati</taxon>
        <taxon>Bacteroidota</taxon>
        <taxon>Bacteroidia</taxon>
        <taxon>Marinilabiliales</taxon>
        <taxon>Prolixibacteraceae</taxon>
        <taxon>Mariniphaga</taxon>
    </lineage>
</organism>
<keyword evidence="2" id="KW-0411">Iron-sulfur</keyword>
<dbReference type="Pfam" id="PF06969">
    <property type="entry name" value="HemN_C"/>
    <property type="match status" value="1"/>
</dbReference>
<dbReference type="InterPro" id="IPR023404">
    <property type="entry name" value="rSAM_horseshoe"/>
</dbReference>
<dbReference type="Pfam" id="PF04055">
    <property type="entry name" value="Radical_SAM"/>
    <property type="match status" value="1"/>
</dbReference>
<comment type="caution">
    <text evidence="4">The sequence shown here is derived from an EMBL/GenBank/DDBJ whole genome shotgun (WGS) entry which is preliminary data.</text>
</comment>
<reference evidence="4 5" key="1">
    <citation type="journal article" date="2015" name="Int. J. Syst. Evol. Microbiol.">
        <title>Mariniphaga sediminis sp. nov., isolated from coastal sediment.</title>
        <authorList>
            <person name="Wang F.Q."/>
            <person name="Shen Q.Y."/>
            <person name="Chen G.J."/>
            <person name="Du Z.J."/>
        </authorList>
    </citation>
    <scope>NUCLEOTIDE SEQUENCE [LARGE SCALE GENOMIC DNA]</scope>
    <source>
        <strain evidence="4 5">SY21</strain>
    </source>
</reference>
<dbReference type="InterPro" id="IPR034505">
    <property type="entry name" value="Coproporphyrinogen-III_oxidase"/>
</dbReference>
<dbReference type="SMART" id="SM00729">
    <property type="entry name" value="Elp3"/>
    <property type="match status" value="1"/>
</dbReference>
<dbReference type="RefSeq" id="WP_119351367.1">
    <property type="nucleotide sequence ID" value="NZ_QWET01000017.1"/>
</dbReference>
<keyword evidence="2" id="KW-0963">Cytoplasm</keyword>
<keyword evidence="2" id="KW-0408">Iron</keyword>
<dbReference type="GO" id="GO:0005737">
    <property type="term" value="C:cytoplasm"/>
    <property type="evidence" value="ECO:0007669"/>
    <property type="project" value="UniProtKB-SubCell"/>
</dbReference>
<keyword evidence="2" id="KW-0143">Chaperone</keyword>